<keyword evidence="3" id="KW-0378">Hydrolase</keyword>
<evidence type="ECO:0000256" key="1">
    <source>
        <dbReference type="SAM" id="SignalP"/>
    </source>
</evidence>
<dbReference type="InterPro" id="IPR032466">
    <property type="entry name" value="Metal_Hydrolase"/>
</dbReference>
<reference evidence="3 4" key="1">
    <citation type="submission" date="2018-08" db="EMBL/GenBank/DDBJ databases">
        <title>Altererythrobacter sp.Ery1 and Ery12, the genome sequencing of novel strains in genus Alterythrobacter.</title>
        <authorList>
            <person name="Cheng H."/>
            <person name="Wu Y.-H."/>
            <person name="Fang C."/>
            <person name="Xu X.-W."/>
        </authorList>
    </citation>
    <scope>NUCLEOTIDE SEQUENCE [LARGE SCALE GENOMIC DNA]</scope>
    <source>
        <strain evidence="3 4">Ery1</strain>
    </source>
</reference>
<feature type="chain" id="PRO_5044602914" evidence="1">
    <location>
        <begin position="23"/>
        <end position="451"/>
    </location>
</feature>
<evidence type="ECO:0000313" key="2">
    <source>
        <dbReference type="EMBL" id="RIV76063.1"/>
    </source>
</evidence>
<evidence type="ECO:0000313" key="4">
    <source>
        <dbReference type="Proteomes" id="UP000285092"/>
    </source>
</evidence>
<keyword evidence="4" id="KW-1185">Reference proteome</keyword>
<sequence>MRKLARLTLAVLATLTASAVTAEPAPATAFTHANVVPMDSERVLADQTIVVRDGVIAQIGKDVSVPADATVIDARGKWLSPGLADMHVHSEAPDELAIYLVNGVTTVLNMGGARQNLAGRTAARANSGKIAAPHVYTSWLVDGTADYNGLVLDTPEQASAFPALAKAQGYDFIKVYVGLTPPVYAALAQAAERAEMPIIGHGVYAVRIDSQFAQGQAMIAHLEEFFYSYLFPPGQGGGEDVPPESRIADAVALAKQYDATVTADPLTYRTIALLASHPERGPTIFRRPEFDLLPQRRQLQWLSSDYFAKTAKLLPRADFERRLVKAFADGGVRLILGTDAPTIPGLFPGVSAHDQLDELLAAGLTPYQALMTATGAAGDFIAKTKGGTPFGRVLAGQRADLILSNANPLENPATLREPAGVMAAGKWYDADDLAKLQGTVAKHYGSARETR</sequence>
<dbReference type="Proteomes" id="UP000285092">
    <property type="component" value="Unassembled WGS sequence"/>
</dbReference>
<dbReference type="EMBL" id="QXFK01000019">
    <property type="protein sequence ID" value="RIV76063.1"/>
    <property type="molecule type" value="Genomic_DNA"/>
</dbReference>
<dbReference type="SUPFAM" id="SSF51556">
    <property type="entry name" value="Metallo-dependent hydrolases"/>
    <property type="match status" value="1"/>
</dbReference>
<dbReference type="PANTHER" id="PTHR43135">
    <property type="entry name" value="ALPHA-D-RIBOSE 1-METHYLPHOSPHONATE 5-TRIPHOSPHATE DIPHOSPHATASE"/>
    <property type="match status" value="1"/>
</dbReference>
<gene>
    <name evidence="3" type="ORF">D2V04_01460</name>
    <name evidence="2" type="ORF">D2V04_17665</name>
</gene>
<accession>A0A418NLB1</accession>
<comment type="caution">
    <text evidence="3">The sequence shown here is derived from an EMBL/GenBank/DDBJ whole genome shotgun (WGS) entry which is preliminary data.</text>
</comment>
<proteinExistence type="predicted"/>
<keyword evidence="1" id="KW-0732">Signal</keyword>
<dbReference type="Gene3D" id="2.30.40.10">
    <property type="entry name" value="Urease, subunit C, domain 1"/>
    <property type="match status" value="2"/>
</dbReference>
<dbReference type="RefSeq" id="WP_119511591.1">
    <property type="nucleotide sequence ID" value="NZ_QXFK01000008.1"/>
</dbReference>
<protein>
    <submittedName>
        <fullName evidence="3">Amidohydrolase</fullName>
    </submittedName>
</protein>
<organism evidence="3 4">
    <name type="scientific">Pelagerythrobacter aerophilus</name>
    <dbReference type="NCBI Taxonomy" id="2306995"/>
    <lineage>
        <taxon>Bacteria</taxon>
        <taxon>Pseudomonadati</taxon>
        <taxon>Pseudomonadota</taxon>
        <taxon>Alphaproteobacteria</taxon>
        <taxon>Sphingomonadales</taxon>
        <taxon>Erythrobacteraceae</taxon>
        <taxon>Pelagerythrobacter</taxon>
    </lineage>
</organism>
<name>A0A418NLB1_9SPHN</name>
<dbReference type="EMBL" id="QXFK01000008">
    <property type="protein sequence ID" value="RIV80682.1"/>
    <property type="molecule type" value="Genomic_DNA"/>
</dbReference>
<dbReference type="InterPro" id="IPR011059">
    <property type="entry name" value="Metal-dep_hydrolase_composite"/>
</dbReference>
<dbReference type="SUPFAM" id="SSF51338">
    <property type="entry name" value="Composite domain of metallo-dependent hydrolases"/>
    <property type="match status" value="1"/>
</dbReference>
<evidence type="ECO:0000313" key="3">
    <source>
        <dbReference type="EMBL" id="RIV80682.1"/>
    </source>
</evidence>
<dbReference type="AlphaFoldDB" id="A0A418NLB1"/>
<dbReference type="InterPro" id="IPR051781">
    <property type="entry name" value="Metallo-dep_Hydrolase"/>
</dbReference>
<dbReference type="GO" id="GO:0016810">
    <property type="term" value="F:hydrolase activity, acting on carbon-nitrogen (but not peptide) bonds"/>
    <property type="evidence" value="ECO:0007669"/>
    <property type="project" value="InterPro"/>
</dbReference>
<dbReference type="PANTHER" id="PTHR43135:SF3">
    <property type="entry name" value="ALPHA-D-RIBOSE 1-METHYLPHOSPHONATE 5-TRIPHOSPHATE DIPHOSPHATASE"/>
    <property type="match status" value="1"/>
</dbReference>
<dbReference type="Gene3D" id="3.20.20.140">
    <property type="entry name" value="Metal-dependent hydrolases"/>
    <property type="match status" value="2"/>
</dbReference>
<feature type="signal peptide" evidence="1">
    <location>
        <begin position="1"/>
        <end position="22"/>
    </location>
</feature>
<dbReference type="OrthoDB" id="9758793at2"/>